<feature type="chain" id="PRO_5045271745" description="Peptidase S1 domain-containing protein" evidence="7">
    <location>
        <begin position="31"/>
        <end position="873"/>
    </location>
</feature>
<dbReference type="InterPro" id="IPR051333">
    <property type="entry name" value="CLIP_Serine_Protease"/>
</dbReference>
<evidence type="ECO:0000256" key="5">
    <source>
        <dbReference type="ARBA" id="ARBA00023157"/>
    </source>
</evidence>
<dbReference type="RefSeq" id="XP_029712830.1">
    <property type="nucleotide sequence ID" value="XM_029856970.2"/>
</dbReference>
<dbReference type="SMART" id="SM00680">
    <property type="entry name" value="CLIP"/>
    <property type="match status" value="1"/>
</dbReference>
<dbReference type="SMART" id="SM00020">
    <property type="entry name" value="Tryp_SPc"/>
    <property type="match status" value="2"/>
</dbReference>
<feature type="domain" description="Peptidase S1" evidence="8">
    <location>
        <begin position="645"/>
        <end position="870"/>
    </location>
</feature>
<reference evidence="9" key="2">
    <citation type="submission" date="2025-05" db="UniProtKB">
        <authorList>
            <consortium name="EnsemblMetazoa"/>
        </authorList>
    </citation>
    <scope>IDENTIFICATION</scope>
    <source>
        <strain evidence="9">Foshan</strain>
    </source>
</reference>
<evidence type="ECO:0000313" key="10">
    <source>
        <dbReference type="Proteomes" id="UP000069940"/>
    </source>
</evidence>
<dbReference type="InterPro" id="IPR001254">
    <property type="entry name" value="Trypsin_dom"/>
</dbReference>
<proteinExistence type="inferred from homology"/>
<evidence type="ECO:0000313" key="9">
    <source>
        <dbReference type="EnsemblMetazoa" id="AALFPA23_005872.P7563"/>
    </source>
</evidence>
<dbReference type="InterPro" id="IPR038565">
    <property type="entry name" value="CLIP_sf"/>
</dbReference>
<dbReference type="PANTHER" id="PTHR24260">
    <property type="match status" value="1"/>
</dbReference>
<dbReference type="EnsemblMetazoa" id="AALFPA23_005872.R7563">
    <property type="protein sequence ID" value="AALFPA23_005872.P7563"/>
    <property type="gene ID" value="AALFPA23_005872"/>
</dbReference>
<keyword evidence="1" id="KW-0645">Protease</keyword>
<dbReference type="Gene3D" id="2.40.10.10">
    <property type="entry name" value="Trypsin-like serine proteases"/>
    <property type="match status" value="2"/>
</dbReference>
<evidence type="ECO:0000256" key="3">
    <source>
        <dbReference type="ARBA" id="ARBA00022801"/>
    </source>
</evidence>
<keyword evidence="2 7" id="KW-0732">Signal</keyword>
<evidence type="ECO:0000256" key="1">
    <source>
        <dbReference type="ARBA" id="ARBA00022670"/>
    </source>
</evidence>
<dbReference type="Proteomes" id="UP000069940">
    <property type="component" value="Unassembled WGS sequence"/>
</dbReference>
<dbReference type="GeneID" id="109430290"/>
<evidence type="ECO:0000256" key="2">
    <source>
        <dbReference type="ARBA" id="ARBA00022729"/>
    </source>
</evidence>
<evidence type="ECO:0000256" key="6">
    <source>
        <dbReference type="ARBA" id="ARBA00024195"/>
    </source>
</evidence>
<dbReference type="InterPro" id="IPR043504">
    <property type="entry name" value="Peptidase_S1_PA_chymotrypsin"/>
</dbReference>
<protein>
    <recommendedName>
        <fullName evidence="8">Peptidase S1 domain-containing protein</fullName>
    </recommendedName>
</protein>
<evidence type="ECO:0000256" key="7">
    <source>
        <dbReference type="SAM" id="SignalP"/>
    </source>
</evidence>
<name>A0ABM1Y5C0_AEDAL</name>
<keyword evidence="10" id="KW-1185">Reference proteome</keyword>
<organism evidence="9 10">
    <name type="scientific">Aedes albopictus</name>
    <name type="common">Asian tiger mosquito</name>
    <name type="synonym">Stegomyia albopicta</name>
    <dbReference type="NCBI Taxonomy" id="7160"/>
    <lineage>
        <taxon>Eukaryota</taxon>
        <taxon>Metazoa</taxon>
        <taxon>Ecdysozoa</taxon>
        <taxon>Arthropoda</taxon>
        <taxon>Hexapoda</taxon>
        <taxon>Insecta</taxon>
        <taxon>Pterygota</taxon>
        <taxon>Neoptera</taxon>
        <taxon>Endopterygota</taxon>
        <taxon>Diptera</taxon>
        <taxon>Nematocera</taxon>
        <taxon>Culicoidea</taxon>
        <taxon>Culicidae</taxon>
        <taxon>Culicinae</taxon>
        <taxon>Aedini</taxon>
        <taxon>Aedes</taxon>
        <taxon>Stegomyia</taxon>
    </lineage>
</organism>
<dbReference type="PROSITE" id="PS50240">
    <property type="entry name" value="TRYPSIN_DOM"/>
    <property type="match status" value="2"/>
</dbReference>
<comment type="similarity">
    <text evidence="6">Belongs to the peptidase S1 family. CLIP subfamily.</text>
</comment>
<feature type="signal peptide" evidence="7">
    <location>
        <begin position="1"/>
        <end position="30"/>
    </location>
</feature>
<evidence type="ECO:0000256" key="4">
    <source>
        <dbReference type="ARBA" id="ARBA00022825"/>
    </source>
</evidence>
<dbReference type="InterPro" id="IPR009003">
    <property type="entry name" value="Peptidase_S1_PA"/>
</dbReference>
<feature type="domain" description="Peptidase S1" evidence="8">
    <location>
        <begin position="306"/>
        <end position="550"/>
    </location>
</feature>
<sequence>MMNGKTRATTRLVNLLIVFVCRLAGNSVYGELLPDHVPLSRTTSINPLMPNNEQSVKDCLYTNYPYATRGLASSIFAEPYRDKTFAHVVKLDTVEESDCVGVIVDQLHILTTKQCAQLQPQTISFQNETLPRWGILNTKYHISLDVAILQLRTNLSIDEQTTPTCFWNAATSDGFSSLQHIAIDNHIDNFTISTTKCERSLRRQCYENSRMKPNGFVQVQAISNYREHPFLLALGSGSDGSLLEVSQYLNWIQTETGISVDPIECAIRYYRLREYDDHVAVRDSEFRTVQLQNAYVSSATNNKYKAIIGHYVEDPVIETVVTYSCYGTLIHRQFVLTSADCIDSFKNESLLVQMHQEKKFQLSSDPEYLLQEKSTYLEQVTVSQVFMHPEFSKAPLKNDLAILQLDPVELKFNQYFRPACLWSHDSVEIKQFQTNGHGPLRTVQTLDDRVELLIKDRTETELYLISKVLKDCPMELSNDQVCVGEDATLVPGTCKSNQGSAMSRELGAILDAYYDYVFAISSKGEDCGLNTPSTFTRIAPHIKWIDGVVFGDNVQFNNSDIYYGDECLLHNGASGVCLTVPECPGIVDELIGPSTAQVKNCGFMKDEVLVCCSASDSAQKTELSSTRLDEIVQEIEDCPNLYADLRNNRSPYDFRKGQVTFLGLIKSHSSSTTCDTTLISKSFVITSASCLKRFSSDERLFAIIGQNTTQQSDVEKTVVHPLYDLGSHENNLALLKLTLPVTVSHEVIPACLWKSRSHVPFALEVLGTKDQLFDLQAYPLYQQRCEELRFPNVTSTELCVAFEGYYGRDKPSICHDAGSGAYNYYAHGLYEKQVAYLVGVYTRGTDCEDDAVAVFTRVSHHFGWIKSVVYRLA</sequence>
<evidence type="ECO:0000259" key="8">
    <source>
        <dbReference type="PROSITE" id="PS50240"/>
    </source>
</evidence>
<dbReference type="Gene3D" id="3.30.1640.30">
    <property type="match status" value="1"/>
</dbReference>
<dbReference type="PANTHER" id="PTHR24260:SF136">
    <property type="entry name" value="GH08193P-RELATED"/>
    <property type="match status" value="1"/>
</dbReference>
<keyword evidence="5" id="KW-1015">Disulfide bond</keyword>
<reference evidence="10" key="1">
    <citation type="journal article" date="2015" name="Proc. Natl. Acad. Sci. U.S.A.">
        <title>Genome sequence of the Asian Tiger mosquito, Aedes albopictus, reveals insights into its biology, genetics, and evolution.</title>
        <authorList>
            <person name="Chen X.G."/>
            <person name="Jiang X."/>
            <person name="Gu J."/>
            <person name="Xu M."/>
            <person name="Wu Y."/>
            <person name="Deng Y."/>
            <person name="Zhang C."/>
            <person name="Bonizzoni M."/>
            <person name="Dermauw W."/>
            <person name="Vontas J."/>
            <person name="Armbruster P."/>
            <person name="Huang X."/>
            <person name="Yang Y."/>
            <person name="Zhang H."/>
            <person name="He W."/>
            <person name="Peng H."/>
            <person name="Liu Y."/>
            <person name="Wu K."/>
            <person name="Chen J."/>
            <person name="Lirakis M."/>
            <person name="Topalis P."/>
            <person name="Van Leeuwen T."/>
            <person name="Hall A.B."/>
            <person name="Jiang X."/>
            <person name="Thorpe C."/>
            <person name="Mueller R.L."/>
            <person name="Sun C."/>
            <person name="Waterhouse R.M."/>
            <person name="Yan G."/>
            <person name="Tu Z.J."/>
            <person name="Fang X."/>
            <person name="James A.A."/>
        </authorList>
    </citation>
    <scope>NUCLEOTIDE SEQUENCE [LARGE SCALE GENOMIC DNA]</scope>
    <source>
        <strain evidence="10">Foshan</strain>
    </source>
</reference>
<dbReference type="Pfam" id="PF00089">
    <property type="entry name" value="Trypsin"/>
    <property type="match status" value="2"/>
</dbReference>
<dbReference type="SUPFAM" id="SSF50494">
    <property type="entry name" value="Trypsin-like serine proteases"/>
    <property type="match status" value="3"/>
</dbReference>
<accession>A0ABM1Y5C0</accession>
<keyword evidence="4" id="KW-0720">Serine protease</keyword>
<dbReference type="InterPro" id="IPR022700">
    <property type="entry name" value="CLIP"/>
</dbReference>
<keyword evidence="3" id="KW-0378">Hydrolase</keyword>